<protein>
    <submittedName>
        <fullName evidence="1">Uncharacterized protein</fullName>
    </submittedName>
</protein>
<evidence type="ECO:0000313" key="1">
    <source>
        <dbReference type="EMBL" id="MDH6280376.1"/>
    </source>
</evidence>
<comment type="caution">
    <text evidence="1">The sequence shown here is derived from an EMBL/GenBank/DDBJ whole genome shotgun (WGS) entry which is preliminary data.</text>
</comment>
<evidence type="ECO:0000313" key="2">
    <source>
        <dbReference type="Proteomes" id="UP001160334"/>
    </source>
</evidence>
<reference evidence="1 2" key="1">
    <citation type="submission" date="2023-04" db="EMBL/GenBank/DDBJ databases">
        <title>Forest soil microbial communities from Buena Vista Peninsula, Colon Province, Panama.</title>
        <authorList>
            <person name="Bouskill N."/>
        </authorList>
    </citation>
    <scope>NUCLEOTIDE SEQUENCE [LARGE SCALE GENOMIC DNA]</scope>
    <source>
        <strain evidence="1 2">CFH S0262</strain>
    </source>
</reference>
<name>A0ABT6M7U9_9NOCA</name>
<dbReference type="EMBL" id="JARXVC010000003">
    <property type="protein sequence ID" value="MDH6280376.1"/>
    <property type="molecule type" value="Genomic_DNA"/>
</dbReference>
<accession>A0ABT6M7U9</accession>
<organism evidence="1 2">
    <name type="scientific">Prescottella agglutinans</name>
    <dbReference type="NCBI Taxonomy" id="1644129"/>
    <lineage>
        <taxon>Bacteria</taxon>
        <taxon>Bacillati</taxon>
        <taxon>Actinomycetota</taxon>
        <taxon>Actinomycetes</taxon>
        <taxon>Mycobacteriales</taxon>
        <taxon>Nocardiaceae</taxon>
        <taxon>Prescottella</taxon>
    </lineage>
</organism>
<sequence length="475" mass="51425">MTGLDDLARLRAVADAVLYEGYLLYPYRSTSRKNQSRWQFGVLGPVGAADRGVGEDASMRVECVLDRDDGVIEPVLRFLQLQVRTVEAARGGGFEAVPELVADDRTWVSWDEAVEVEIPLGGFGVADLRGGISRDIRVPGGTDVEDLGPSGRLVRTRFPLRGRVELTASRIGDAVRLSVDVRNESVLDDVSGPDVPLKDTAIRHSLIGAHLLLAARGARYVSLLEPPGRFAAAAAGCRQHRCYPVLAGDSDAPGTSDAVLASPIILYDHPRVAEESGGDLFDATEIDEILTIRVMTLTDEEKAQARATDPLAAQIIDRCDDMSPSDMQRLHGALRDPRAFDTGPSEPPTFVTPGGLVPEVPDDVPWWDPYADTSVRPQTDGVLVGGVRIAKGSLVRLRPSRRADAQDLFFAGQVARVATVHADVDGGTHVGVVLVDDPAAELHDWYGRYLYFAPDEVEPLDSQADPANEREENRS</sequence>
<keyword evidence="2" id="KW-1185">Reference proteome</keyword>
<proteinExistence type="predicted"/>
<dbReference type="RefSeq" id="WP_280759717.1">
    <property type="nucleotide sequence ID" value="NZ_JARXVC010000003.1"/>
</dbReference>
<gene>
    <name evidence="1" type="ORF">M2280_001588</name>
</gene>
<dbReference type="Proteomes" id="UP001160334">
    <property type="component" value="Unassembled WGS sequence"/>
</dbReference>